<dbReference type="PROSITE" id="PS00455">
    <property type="entry name" value="AMP_BINDING"/>
    <property type="match status" value="1"/>
</dbReference>
<dbReference type="SUPFAM" id="SSF56801">
    <property type="entry name" value="Acetyl-CoA synthetase-like"/>
    <property type="match status" value="1"/>
</dbReference>
<evidence type="ECO:0000313" key="4">
    <source>
        <dbReference type="Proteomes" id="UP000278804"/>
    </source>
</evidence>
<evidence type="ECO:0000259" key="2">
    <source>
        <dbReference type="Pfam" id="PF13193"/>
    </source>
</evidence>
<dbReference type="InterPro" id="IPR020845">
    <property type="entry name" value="AMP-binding_CS"/>
</dbReference>
<dbReference type="GO" id="GO:0016874">
    <property type="term" value="F:ligase activity"/>
    <property type="evidence" value="ECO:0007669"/>
    <property type="project" value="UniProtKB-KW"/>
</dbReference>
<dbReference type="InterPro" id="IPR000873">
    <property type="entry name" value="AMP-dep_synth/lig_dom"/>
</dbReference>
<accession>A0A3Q8S867</accession>
<dbReference type="InterPro" id="IPR042099">
    <property type="entry name" value="ANL_N_sf"/>
</dbReference>
<dbReference type="AlphaFoldDB" id="A0A3Q8S867"/>
<proteinExistence type="predicted"/>
<dbReference type="Pfam" id="PF13193">
    <property type="entry name" value="AMP-binding_C"/>
    <property type="match status" value="1"/>
</dbReference>
<dbReference type="KEGG" id="eri:EEI45_08135"/>
<feature type="domain" description="AMP-dependent synthetase/ligase" evidence="1">
    <location>
        <begin position="9"/>
        <end position="363"/>
    </location>
</feature>
<dbReference type="GO" id="GO:0031177">
    <property type="term" value="F:phosphopantetheine binding"/>
    <property type="evidence" value="ECO:0007669"/>
    <property type="project" value="TreeGrafter"/>
</dbReference>
<evidence type="ECO:0000313" key="3">
    <source>
        <dbReference type="EMBL" id="AZK44682.1"/>
    </source>
</evidence>
<dbReference type="EMBL" id="CP034234">
    <property type="protein sequence ID" value="AZK44682.1"/>
    <property type="molecule type" value="Genomic_DNA"/>
</dbReference>
<dbReference type="InterPro" id="IPR025110">
    <property type="entry name" value="AMP-bd_C"/>
</dbReference>
<organism evidence="3 4">
    <name type="scientific">Erysipelothrix piscisicarius</name>
    <dbReference type="NCBI Taxonomy" id="2485784"/>
    <lineage>
        <taxon>Bacteria</taxon>
        <taxon>Bacillati</taxon>
        <taxon>Bacillota</taxon>
        <taxon>Erysipelotrichia</taxon>
        <taxon>Erysipelotrichales</taxon>
        <taxon>Erysipelotrichaceae</taxon>
        <taxon>Erysipelothrix</taxon>
    </lineage>
</organism>
<dbReference type="Proteomes" id="UP000278804">
    <property type="component" value="Chromosome"/>
</dbReference>
<sequence>MNHILKYLELSAAHYPNKTAVVEPNQSITYRDLKDKARIAGTFFINHFEKNQPIVIFREKGIETLALMFGAAYACCPYVIVDPSQPDNRVISILKTLETHFIVSDEAQKSRIEQLNAQINYIESKSILNGISQEDQIKQRMGSHISTHPLYILFTSGSTGNPKGVVVSHSSVIRFINDFTKTFQFSKDDVIANQAPFDFDVSVKDIYSALRTGATLVLIPKLYFTNPVMLLDYICESNSTVLTWAVSALCLVSQLKGLSYRQPNQLRQIMFSGERMPIKHLETWHEACPNTTFVNLYGPTEITCNCTYYVLESECKYDEDLPIGIPFYDDEVFLLDDSNSKVVSSNVLGEICVGGLSLALGYFNNKEQTDRVFIQNPLNPYYRDIIYRTGDLGFYNQNGELCIRGRKDFQIKHMGHRIELEEIERKIEEHPSVSRACCVYHEKKYKIYGIYQGNLDVKALISYLETKLPHYMIPNTFIQVHQMPLTKNGKIDRQLLKSEVGIHV</sequence>
<keyword evidence="3" id="KW-0436">Ligase</keyword>
<dbReference type="GO" id="GO:0043041">
    <property type="term" value="P:amino acid activation for nonribosomal peptide biosynthetic process"/>
    <property type="evidence" value="ECO:0007669"/>
    <property type="project" value="TreeGrafter"/>
</dbReference>
<protein>
    <submittedName>
        <fullName evidence="3">D-alanine--poly(Phosphoribitol) ligase</fullName>
    </submittedName>
</protein>
<dbReference type="RefSeq" id="WP_125164837.1">
    <property type="nucleotide sequence ID" value="NZ_CP034234.1"/>
</dbReference>
<dbReference type="Pfam" id="PF00501">
    <property type="entry name" value="AMP-binding"/>
    <property type="match status" value="1"/>
</dbReference>
<evidence type="ECO:0000259" key="1">
    <source>
        <dbReference type="Pfam" id="PF00501"/>
    </source>
</evidence>
<gene>
    <name evidence="3" type="ORF">EEI45_08135</name>
</gene>
<dbReference type="PANTHER" id="PTHR45527">
    <property type="entry name" value="NONRIBOSOMAL PEPTIDE SYNTHETASE"/>
    <property type="match status" value="1"/>
</dbReference>
<dbReference type="GO" id="GO:0044550">
    <property type="term" value="P:secondary metabolite biosynthetic process"/>
    <property type="evidence" value="ECO:0007669"/>
    <property type="project" value="TreeGrafter"/>
</dbReference>
<keyword evidence="4" id="KW-1185">Reference proteome</keyword>
<dbReference type="CDD" id="cd05930">
    <property type="entry name" value="A_NRPS"/>
    <property type="match status" value="1"/>
</dbReference>
<feature type="domain" description="AMP-binding enzyme C-terminal" evidence="2">
    <location>
        <begin position="422"/>
        <end position="490"/>
    </location>
</feature>
<reference evidence="3 4" key="1">
    <citation type="journal article" date="2020" name="Int. J. Syst. Evol. Microbiol.">
        <title>Description of Erysipelothrix piscisicarius sp. nov., an emergent fish pathogen, and assessment of virulence using a tiger barb (Puntigrus tetrazona) infection model.</title>
        <authorList>
            <person name="Pomaranski E.K."/>
            <person name="Griffin M.J."/>
            <person name="Camus A.C."/>
            <person name="Armwood A.R."/>
            <person name="Shelley J."/>
            <person name="Waldbieser G.C."/>
            <person name="LaFrentz B.R."/>
            <person name="Garcia J.C."/>
            <person name="Yanong R."/>
            <person name="Soto E."/>
        </authorList>
    </citation>
    <scope>NUCLEOTIDE SEQUENCE [LARGE SCALE GENOMIC DNA]</scope>
    <source>
        <strain evidence="3 4">15TAL0474</strain>
    </source>
</reference>
<dbReference type="Gene3D" id="3.30.300.30">
    <property type="match status" value="1"/>
</dbReference>
<dbReference type="InterPro" id="IPR045851">
    <property type="entry name" value="AMP-bd_C_sf"/>
</dbReference>
<dbReference type="PANTHER" id="PTHR45527:SF1">
    <property type="entry name" value="FATTY ACID SYNTHASE"/>
    <property type="match status" value="1"/>
</dbReference>
<name>A0A3Q8S867_9FIRM</name>
<dbReference type="GO" id="GO:0005737">
    <property type="term" value="C:cytoplasm"/>
    <property type="evidence" value="ECO:0007669"/>
    <property type="project" value="TreeGrafter"/>
</dbReference>
<dbReference type="Gene3D" id="3.40.50.12780">
    <property type="entry name" value="N-terminal domain of ligase-like"/>
    <property type="match status" value="1"/>
</dbReference>